<keyword evidence="2" id="KW-1185">Reference proteome</keyword>
<protein>
    <submittedName>
        <fullName evidence="1">Uncharacterized protein</fullName>
    </submittedName>
</protein>
<proteinExistence type="predicted"/>
<organism evidence="1 2">
    <name type="scientific">Marinobacter guineae</name>
    <dbReference type="NCBI Taxonomy" id="432303"/>
    <lineage>
        <taxon>Bacteria</taxon>
        <taxon>Pseudomonadati</taxon>
        <taxon>Pseudomonadota</taxon>
        <taxon>Gammaproteobacteria</taxon>
        <taxon>Pseudomonadales</taxon>
        <taxon>Marinobacteraceae</taxon>
        <taxon>Marinobacter</taxon>
    </lineage>
</organism>
<reference evidence="1 2" key="1">
    <citation type="submission" date="2017-09" db="EMBL/GenBank/DDBJ databases">
        <title>The draft genome sequences of Marinobacter guineae M3B.</title>
        <authorList>
            <person name="Cao J."/>
        </authorList>
    </citation>
    <scope>NUCLEOTIDE SEQUENCE [LARGE SCALE GENOMIC DNA]</scope>
    <source>
        <strain evidence="1 2">M3B</strain>
    </source>
</reference>
<evidence type="ECO:0000313" key="2">
    <source>
        <dbReference type="Proteomes" id="UP000229044"/>
    </source>
</evidence>
<gene>
    <name evidence="1" type="ORF">CLH62_18160</name>
</gene>
<accession>A0A2G1VBK0</accession>
<dbReference type="AlphaFoldDB" id="A0A2G1VBK0"/>
<name>A0A2G1VBK0_9GAMM</name>
<comment type="caution">
    <text evidence="1">The sequence shown here is derived from an EMBL/GenBank/DDBJ whole genome shotgun (WGS) entry which is preliminary data.</text>
</comment>
<dbReference type="EMBL" id="NTFI01000006">
    <property type="protein sequence ID" value="PHQ24040.1"/>
    <property type="molecule type" value="Genomic_DNA"/>
</dbReference>
<evidence type="ECO:0000313" key="1">
    <source>
        <dbReference type="EMBL" id="PHQ24040.1"/>
    </source>
</evidence>
<dbReference type="Proteomes" id="UP000229044">
    <property type="component" value="Unassembled WGS sequence"/>
</dbReference>
<sequence length="161" mass="18691">MLRITLPLFIVFLFYLPLALASVDNMDLRVCLAHSDQTSQISCCEEFGISQAECTSVNQRPPEAAESQPDEGSYFYCKFRNLDGSEENMARWGKGTDFTFVPSKNMWEWRTEYTIQSIDSNGGYYQTALNPIFEDQVGRCGPDIEMEYKERLREIMEEYRK</sequence>